<accession>A0A819UFI4</accession>
<feature type="domain" description="Glycoside hydrolase family 5" evidence="6">
    <location>
        <begin position="129"/>
        <end position="386"/>
    </location>
</feature>
<feature type="transmembrane region" description="Helical" evidence="5">
    <location>
        <begin position="35"/>
        <end position="57"/>
    </location>
</feature>
<keyword evidence="5" id="KW-1133">Transmembrane helix</keyword>
<protein>
    <recommendedName>
        <fullName evidence="6">Glycoside hydrolase family 5 domain-containing protein</fullName>
    </recommendedName>
</protein>
<dbReference type="Pfam" id="PF00150">
    <property type="entry name" value="Cellulase"/>
    <property type="match status" value="1"/>
</dbReference>
<dbReference type="PANTHER" id="PTHR34142">
    <property type="entry name" value="ENDO-BETA-1,4-GLUCANASE A"/>
    <property type="match status" value="1"/>
</dbReference>
<reference evidence="7" key="1">
    <citation type="submission" date="2021-02" db="EMBL/GenBank/DDBJ databases">
        <authorList>
            <person name="Nowell W R."/>
        </authorList>
    </citation>
    <scope>NUCLEOTIDE SEQUENCE</scope>
</reference>
<organism evidence="7 8">
    <name type="scientific">Adineta steineri</name>
    <dbReference type="NCBI Taxonomy" id="433720"/>
    <lineage>
        <taxon>Eukaryota</taxon>
        <taxon>Metazoa</taxon>
        <taxon>Spiralia</taxon>
        <taxon>Gnathifera</taxon>
        <taxon>Rotifera</taxon>
        <taxon>Eurotatoria</taxon>
        <taxon>Bdelloidea</taxon>
        <taxon>Adinetida</taxon>
        <taxon>Adinetidae</taxon>
        <taxon>Adineta</taxon>
    </lineage>
</organism>
<dbReference type="PANTHER" id="PTHR34142:SF1">
    <property type="entry name" value="GLYCOSIDE HYDROLASE FAMILY 5 DOMAIN-CONTAINING PROTEIN"/>
    <property type="match status" value="1"/>
</dbReference>
<dbReference type="GO" id="GO:0004553">
    <property type="term" value="F:hydrolase activity, hydrolyzing O-glycosyl compounds"/>
    <property type="evidence" value="ECO:0007669"/>
    <property type="project" value="InterPro"/>
</dbReference>
<keyword evidence="5" id="KW-0812">Transmembrane</keyword>
<gene>
    <name evidence="7" type="ORF">OXD698_LOCUS35066</name>
</gene>
<dbReference type="InterPro" id="IPR017853">
    <property type="entry name" value="GH"/>
</dbReference>
<dbReference type="SUPFAM" id="SSF51445">
    <property type="entry name" value="(Trans)glycosidases"/>
    <property type="match status" value="1"/>
</dbReference>
<keyword evidence="5" id="KW-0472">Membrane</keyword>
<dbReference type="Gene3D" id="3.20.20.80">
    <property type="entry name" value="Glycosidases"/>
    <property type="match status" value="1"/>
</dbReference>
<dbReference type="Proteomes" id="UP000663844">
    <property type="component" value="Unassembled WGS sequence"/>
</dbReference>
<evidence type="ECO:0000256" key="5">
    <source>
        <dbReference type="SAM" id="Phobius"/>
    </source>
</evidence>
<name>A0A819UFI4_9BILA</name>
<comment type="similarity">
    <text evidence="1 4">Belongs to the glycosyl hydrolase 5 (cellulase A) family.</text>
</comment>
<evidence type="ECO:0000256" key="3">
    <source>
        <dbReference type="ARBA" id="ARBA00023295"/>
    </source>
</evidence>
<dbReference type="PROSITE" id="PS00659">
    <property type="entry name" value="GLYCOSYL_HYDROL_F5"/>
    <property type="match status" value="1"/>
</dbReference>
<sequence length="422" mass="46866">MFQQNLPSSIKIDIGSIQKISSRPSRRSVIYGKCCNFLIIFLVALVVSTAIILSIVLTKMKTTTSITTTTIGLTSVSINYQTNLTTTSSNNITGYISYPIPTSIPTLINNFKGPNLSGGEFNSGIGKRYGYDYIYPSSREIDYYMSEGFGIIRMPFDMTRAYPVPYSSLNMTEMNYMKTVVDYCLSKGMHVILDPHNYGVIYDSRTGVQRLIGVDVEGTNLFADFWARMGALYMNYPNVLFGLMNEPNTQSAVQWYTGAIPSIQAIRAVGATQLILIPGTSWTGAHSWVSSGNAAAWNGFNGDPMNNFVFEMHQYLDSDSSGTHPTCGTNCFTSLQAATAWLATNGFKGFLGEFAWSNDSSCTNEGPAFLDYLSNYSNVWMGWTWWCGGPWYPSTYMFMLDPISFTAPIINRPQMALLLQHL</sequence>
<comment type="caution">
    <text evidence="7">The sequence shown here is derived from an EMBL/GenBank/DDBJ whole genome shotgun (WGS) entry which is preliminary data.</text>
</comment>
<dbReference type="AlphaFoldDB" id="A0A819UFI4"/>
<proteinExistence type="inferred from homology"/>
<dbReference type="InterPro" id="IPR018087">
    <property type="entry name" value="Glyco_hydro_5_CS"/>
</dbReference>
<evidence type="ECO:0000313" key="7">
    <source>
        <dbReference type="EMBL" id="CAF4094197.1"/>
    </source>
</evidence>
<dbReference type="InterPro" id="IPR001547">
    <property type="entry name" value="Glyco_hydro_5"/>
</dbReference>
<evidence type="ECO:0000313" key="8">
    <source>
        <dbReference type="Proteomes" id="UP000663844"/>
    </source>
</evidence>
<evidence type="ECO:0000256" key="2">
    <source>
        <dbReference type="ARBA" id="ARBA00022801"/>
    </source>
</evidence>
<dbReference type="GO" id="GO:0009251">
    <property type="term" value="P:glucan catabolic process"/>
    <property type="evidence" value="ECO:0007669"/>
    <property type="project" value="TreeGrafter"/>
</dbReference>
<evidence type="ECO:0000256" key="1">
    <source>
        <dbReference type="ARBA" id="ARBA00005641"/>
    </source>
</evidence>
<dbReference type="EMBL" id="CAJOAZ010005275">
    <property type="protein sequence ID" value="CAF4094197.1"/>
    <property type="molecule type" value="Genomic_DNA"/>
</dbReference>
<evidence type="ECO:0000259" key="6">
    <source>
        <dbReference type="Pfam" id="PF00150"/>
    </source>
</evidence>
<evidence type="ECO:0000256" key="4">
    <source>
        <dbReference type="RuleBase" id="RU361153"/>
    </source>
</evidence>
<keyword evidence="2 4" id="KW-0378">Hydrolase</keyword>
<keyword evidence="3 4" id="KW-0326">Glycosidase</keyword>